<accession>A0AAU9NS71</accession>
<dbReference type="InterPro" id="IPR032675">
    <property type="entry name" value="LRR_dom_sf"/>
</dbReference>
<protein>
    <recommendedName>
        <fullName evidence="3">Leucine-rich repeat domain, L domain-containing protein</fullName>
    </recommendedName>
</protein>
<dbReference type="PANTHER" id="PTHR34630">
    <property type="entry name" value="OS11G0677101 PROTEIN"/>
    <property type="match status" value="1"/>
</dbReference>
<sequence length="392" mass="44391">MKGWQRWSINSGDDHRTSRSFPRLHRMYLINCPELAEVSIGLIPSLRVLYIQECSEAVLRSMVGLSSSLVELKMLNVKGLTQLHGEVLMHLRALEDLYIKNCDDLRYLWEQESDAYNRLVSLQKMEVRWCKNLVSSAKKEDNFGINMESLKRVELCYCDALESYNCPNSVERLEITNCGSMTSLTFSAVQEHSSPLTELMVGDCDNIQLQPKPIPVKDFRFLSMSRLTYLFINNCKNLKSYSHEHFQILTSLELMFMYGCPSVDYSFPCGVWPPNLSKLRIGGLNKPMSKWGPQNFPTSLVELELYGKNLGVDSFSVSDNVRNPTTTSSSSTFLLPPSLVSLAINAFTDVESFSEVLPHLPCLKRLHIISCPKITDLKTTSGPSNLTIYVGK</sequence>
<evidence type="ECO:0008006" key="3">
    <source>
        <dbReference type="Google" id="ProtNLM"/>
    </source>
</evidence>
<dbReference type="EMBL" id="CAKMRJ010005412">
    <property type="protein sequence ID" value="CAH1440682.1"/>
    <property type="molecule type" value="Genomic_DNA"/>
</dbReference>
<keyword evidence="2" id="KW-1185">Reference proteome</keyword>
<reference evidence="1 2" key="1">
    <citation type="submission" date="2022-01" db="EMBL/GenBank/DDBJ databases">
        <authorList>
            <person name="Xiong W."/>
            <person name="Schranz E."/>
        </authorList>
    </citation>
    <scope>NUCLEOTIDE SEQUENCE [LARGE SCALE GENOMIC DNA]</scope>
</reference>
<dbReference type="Proteomes" id="UP001157418">
    <property type="component" value="Unassembled WGS sequence"/>
</dbReference>
<name>A0AAU9NS71_9ASTR</name>
<dbReference type="PANTHER" id="PTHR34630:SF106">
    <property type="entry name" value="OS04G0623066 PROTEIN"/>
    <property type="match status" value="1"/>
</dbReference>
<proteinExistence type="predicted"/>
<dbReference type="SUPFAM" id="SSF52058">
    <property type="entry name" value="L domain-like"/>
    <property type="match status" value="1"/>
</dbReference>
<gene>
    <name evidence="1" type="ORF">LVIROSA_LOCUS26801</name>
</gene>
<dbReference type="Gene3D" id="3.80.10.10">
    <property type="entry name" value="Ribonuclease Inhibitor"/>
    <property type="match status" value="2"/>
</dbReference>
<dbReference type="SUPFAM" id="SSF52047">
    <property type="entry name" value="RNI-like"/>
    <property type="match status" value="1"/>
</dbReference>
<evidence type="ECO:0000313" key="2">
    <source>
        <dbReference type="Proteomes" id="UP001157418"/>
    </source>
</evidence>
<dbReference type="AlphaFoldDB" id="A0AAU9NS71"/>
<organism evidence="1 2">
    <name type="scientific">Lactuca virosa</name>
    <dbReference type="NCBI Taxonomy" id="75947"/>
    <lineage>
        <taxon>Eukaryota</taxon>
        <taxon>Viridiplantae</taxon>
        <taxon>Streptophyta</taxon>
        <taxon>Embryophyta</taxon>
        <taxon>Tracheophyta</taxon>
        <taxon>Spermatophyta</taxon>
        <taxon>Magnoliopsida</taxon>
        <taxon>eudicotyledons</taxon>
        <taxon>Gunneridae</taxon>
        <taxon>Pentapetalae</taxon>
        <taxon>asterids</taxon>
        <taxon>campanulids</taxon>
        <taxon>Asterales</taxon>
        <taxon>Asteraceae</taxon>
        <taxon>Cichorioideae</taxon>
        <taxon>Cichorieae</taxon>
        <taxon>Lactucinae</taxon>
        <taxon>Lactuca</taxon>
    </lineage>
</organism>
<comment type="caution">
    <text evidence="1">The sequence shown here is derived from an EMBL/GenBank/DDBJ whole genome shotgun (WGS) entry which is preliminary data.</text>
</comment>
<evidence type="ECO:0000313" key="1">
    <source>
        <dbReference type="EMBL" id="CAH1440682.1"/>
    </source>
</evidence>